<keyword evidence="3 9" id="KW-0808">Transferase</keyword>
<evidence type="ECO:0000256" key="5">
    <source>
        <dbReference type="ARBA" id="ARBA00022723"/>
    </source>
</evidence>
<comment type="caution">
    <text evidence="11">The sequence shown here is derived from an EMBL/GenBank/DDBJ whole genome shotgun (WGS) entry which is preliminary data.</text>
</comment>
<dbReference type="AlphaFoldDB" id="A0A523USW6"/>
<evidence type="ECO:0000256" key="3">
    <source>
        <dbReference type="ARBA" id="ARBA00022679"/>
    </source>
</evidence>
<dbReference type="SFLD" id="SFLDS00029">
    <property type="entry name" value="Radical_SAM"/>
    <property type="match status" value="1"/>
</dbReference>
<proteinExistence type="inferred from homology"/>
<dbReference type="GO" id="GO:0009249">
    <property type="term" value="P:protein lipoylation"/>
    <property type="evidence" value="ECO:0007669"/>
    <property type="project" value="UniProtKB-UniRule"/>
</dbReference>
<evidence type="ECO:0000256" key="4">
    <source>
        <dbReference type="ARBA" id="ARBA00022691"/>
    </source>
</evidence>
<feature type="binding site" evidence="9">
    <location>
        <position position="33"/>
    </location>
    <ligand>
        <name>[4Fe-4S] cluster</name>
        <dbReference type="ChEBI" id="CHEBI:49883"/>
        <label>1</label>
    </ligand>
</feature>
<dbReference type="SFLD" id="SFLDF00271">
    <property type="entry name" value="lipoyl_synthase"/>
    <property type="match status" value="1"/>
</dbReference>
<dbReference type="UniPathway" id="UPA00538">
    <property type="reaction ID" value="UER00593"/>
</dbReference>
<dbReference type="NCBIfam" id="TIGR00510">
    <property type="entry name" value="lipA"/>
    <property type="match status" value="1"/>
</dbReference>
<dbReference type="InterPro" id="IPR007197">
    <property type="entry name" value="rSAM"/>
</dbReference>
<dbReference type="NCBIfam" id="NF004019">
    <property type="entry name" value="PRK05481.1"/>
    <property type="match status" value="1"/>
</dbReference>
<keyword evidence="6 9" id="KW-0408">Iron</keyword>
<keyword evidence="7 9" id="KW-0411">Iron-sulfur</keyword>
<dbReference type="EC" id="2.8.1.8" evidence="9"/>
<feature type="binding site" evidence="9">
    <location>
        <position position="38"/>
    </location>
    <ligand>
        <name>[4Fe-4S] cluster</name>
        <dbReference type="ChEBI" id="CHEBI:49883"/>
        <label>1</label>
    </ligand>
</feature>
<accession>A0A523USW6</accession>
<dbReference type="InterPro" id="IPR013785">
    <property type="entry name" value="Aldolase_TIM"/>
</dbReference>
<comment type="subcellular location">
    <subcellularLocation>
        <location evidence="9">Cytoplasm</location>
    </subcellularLocation>
</comment>
<dbReference type="Gene3D" id="3.20.20.70">
    <property type="entry name" value="Aldolase class I"/>
    <property type="match status" value="1"/>
</dbReference>
<dbReference type="Proteomes" id="UP000315525">
    <property type="component" value="Unassembled WGS sequence"/>
</dbReference>
<dbReference type="CDD" id="cd01335">
    <property type="entry name" value="Radical_SAM"/>
    <property type="match status" value="1"/>
</dbReference>
<dbReference type="PANTHER" id="PTHR10949">
    <property type="entry name" value="LIPOYL SYNTHASE"/>
    <property type="match status" value="1"/>
</dbReference>
<dbReference type="SUPFAM" id="SSF102114">
    <property type="entry name" value="Radical SAM enzymes"/>
    <property type="match status" value="1"/>
</dbReference>
<protein>
    <recommendedName>
        <fullName evidence="9">Lipoyl synthase</fullName>
        <ecNumber evidence="9">2.8.1.8</ecNumber>
    </recommendedName>
    <alternativeName>
        <fullName evidence="9">Lip-syn</fullName>
        <shortName evidence="9">LS</shortName>
    </alternativeName>
    <alternativeName>
        <fullName evidence="9">Lipoate synthase</fullName>
    </alternativeName>
    <alternativeName>
        <fullName evidence="9">Lipoic acid synthase</fullName>
    </alternativeName>
    <alternativeName>
        <fullName evidence="9">Sulfur insertion protein LipA</fullName>
    </alternativeName>
</protein>
<comment type="similarity">
    <text evidence="9">Belongs to the radical SAM superfamily. Lipoyl synthase family.</text>
</comment>
<evidence type="ECO:0000259" key="10">
    <source>
        <dbReference type="PROSITE" id="PS51918"/>
    </source>
</evidence>
<dbReference type="PROSITE" id="PS51918">
    <property type="entry name" value="RADICAL_SAM"/>
    <property type="match status" value="1"/>
</dbReference>
<dbReference type="PANTHER" id="PTHR10949:SF0">
    <property type="entry name" value="LIPOYL SYNTHASE, MITOCHONDRIAL"/>
    <property type="match status" value="1"/>
</dbReference>
<dbReference type="GO" id="GO:0046872">
    <property type="term" value="F:metal ion binding"/>
    <property type="evidence" value="ECO:0007669"/>
    <property type="project" value="UniProtKB-KW"/>
</dbReference>
<dbReference type="InterPro" id="IPR003698">
    <property type="entry name" value="Lipoyl_synth"/>
</dbReference>
<sequence>MKIPEWIKRKRPDKASLSAMKSLLRSHGLHTVCEEAKCPNVGECFGKGTATFLVMGDVCTRNCSFCGVKHGKPVPLDEDEPERVAQVASHLNLKHVVLTSVSRDDLDDGGASHFVNVIKSVRSALPESTVEVLVPDFNGEKEPLRKVIRAKPDVVNHNVETVPQLYSSVRNKASYSRSLELLGQIGELDSSIVAKSGLMVGLGETARQVKDVMIDLRTCGVSVLTVGQYLRPPGKSLRVKKYYTPEEFEEFEEFGYGLGFGHVASDAFVRSSFHAEESVRKLKDSNSD</sequence>
<evidence type="ECO:0000313" key="11">
    <source>
        <dbReference type="EMBL" id="TET45628.1"/>
    </source>
</evidence>
<dbReference type="EMBL" id="SOJN01000079">
    <property type="protein sequence ID" value="TET45628.1"/>
    <property type="molecule type" value="Genomic_DNA"/>
</dbReference>
<comment type="catalytic activity">
    <reaction evidence="8 9">
        <text>[[Fe-S] cluster scaffold protein carrying a second [4Fe-4S](2+) cluster] + N(6)-octanoyl-L-lysyl-[protein] + 2 oxidized [2Fe-2S]-[ferredoxin] + 2 S-adenosyl-L-methionine + 4 H(+) = [[Fe-S] cluster scaffold protein] + N(6)-[(R)-dihydrolipoyl]-L-lysyl-[protein] + 4 Fe(3+) + 2 hydrogen sulfide + 2 5'-deoxyadenosine + 2 L-methionine + 2 reduced [2Fe-2S]-[ferredoxin]</text>
        <dbReference type="Rhea" id="RHEA:16585"/>
        <dbReference type="Rhea" id="RHEA-COMP:9928"/>
        <dbReference type="Rhea" id="RHEA-COMP:10000"/>
        <dbReference type="Rhea" id="RHEA-COMP:10001"/>
        <dbReference type="Rhea" id="RHEA-COMP:10475"/>
        <dbReference type="Rhea" id="RHEA-COMP:14568"/>
        <dbReference type="Rhea" id="RHEA-COMP:14569"/>
        <dbReference type="ChEBI" id="CHEBI:15378"/>
        <dbReference type="ChEBI" id="CHEBI:17319"/>
        <dbReference type="ChEBI" id="CHEBI:29034"/>
        <dbReference type="ChEBI" id="CHEBI:29919"/>
        <dbReference type="ChEBI" id="CHEBI:33722"/>
        <dbReference type="ChEBI" id="CHEBI:33737"/>
        <dbReference type="ChEBI" id="CHEBI:33738"/>
        <dbReference type="ChEBI" id="CHEBI:57844"/>
        <dbReference type="ChEBI" id="CHEBI:59789"/>
        <dbReference type="ChEBI" id="CHEBI:78809"/>
        <dbReference type="ChEBI" id="CHEBI:83100"/>
        <dbReference type="EC" id="2.8.1.8"/>
    </reaction>
</comment>
<evidence type="ECO:0000256" key="7">
    <source>
        <dbReference type="ARBA" id="ARBA00023014"/>
    </source>
</evidence>
<dbReference type="FunFam" id="3.20.20.70:FF:000040">
    <property type="entry name" value="Lipoyl synthase"/>
    <property type="match status" value="1"/>
</dbReference>
<keyword evidence="1 9" id="KW-0004">4Fe-4S</keyword>
<keyword evidence="2 9" id="KW-0963">Cytoplasm</keyword>
<evidence type="ECO:0000256" key="8">
    <source>
        <dbReference type="ARBA" id="ARBA00047326"/>
    </source>
</evidence>
<dbReference type="SFLD" id="SFLDG01058">
    <property type="entry name" value="lipoyl_synthase_like"/>
    <property type="match status" value="1"/>
</dbReference>
<name>A0A523USW6_UNCT6</name>
<dbReference type="HAMAP" id="MF_00206">
    <property type="entry name" value="Lipoyl_synth"/>
    <property type="match status" value="1"/>
</dbReference>
<gene>
    <name evidence="9 11" type="primary">lipA</name>
    <name evidence="11" type="ORF">E3J62_07015</name>
</gene>
<dbReference type="InterPro" id="IPR058240">
    <property type="entry name" value="rSAM_sf"/>
</dbReference>
<dbReference type="InterPro" id="IPR006638">
    <property type="entry name" value="Elp3/MiaA/NifB-like_rSAM"/>
</dbReference>
<dbReference type="SMART" id="SM00729">
    <property type="entry name" value="Elp3"/>
    <property type="match status" value="1"/>
</dbReference>
<dbReference type="Pfam" id="PF04055">
    <property type="entry name" value="Radical_SAM"/>
    <property type="match status" value="1"/>
</dbReference>
<dbReference type="PIRSF" id="PIRSF005963">
    <property type="entry name" value="Lipoyl_synth"/>
    <property type="match status" value="1"/>
</dbReference>
<feature type="domain" description="Radical SAM core" evidence="10">
    <location>
        <begin position="45"/>
        <end position="261"/>
    </location>
</feature>
<dbReference type="GO" id="GO:0016992">
    <property type="term" value="F:lipoate synthase activity"/>
    <property type="evidence" value="ECO:0007669"/>
    <property type="project" value="UniProtKB-UniRule"/>
</dbReference>
<comment type="function">
    <text evidence="9">Catalyzes the radical-mediated insertion of two sulfur atoms into the C-6 and C-8 positions of the octanoyl moiety bound to the lipoyl domains of lipoate-dependent enzymes, thereby converting the octanoylated domains into lipoylated derivatives.</text>
</comment>
<feature type="binding site" evidence="9">
    <location>
        <position position="44"/>
    </location>
    <ligand>
        <name>[4Fe-4S] cluster</name>
        <dbReference type="ChEBI" id="CHEBI:49883"/>
        <label>1</label>
    </ligand>
</feature>
<evidence type="ECO:0000256" key="1">
    <source>
        <dbReference type="ARBA" id="ARBA00022485"/>
    </source>
</evidence>
<keyword evidence="5 9" id="KW-0479">Metal-binding</keyword>
<feature type="binding site" evidence="9">
    <location>
        <position position="59"/>
    </location>
    <ligand>
        <name>[4Fe-4S] cluster</name>
        <dbReference type="ChEBI" id="CHEBI:49883"/>
        <label>2</label>
        <note>4Fe-4S-S-AdoMet</note>
    </ligand>
</feature>
<dbReference type="GO" id="GO:0005737">
    <property type="term" value="C:cytoplasm"/>
    <property type="evidence" value="ECO:0007669"/>
    <property type="project" value="UniProtKB-SubCell"/>
</dbReference>
<feature type="binding site" evidence="9">
    <location>
        <position position="66"/>
    </location>
    <ligand>
        <name>[4Fe-4S] cluster</name>
        <dbReference type="ChEBI" id="CHEBI:49883"/>
        <label>2</label>
        <note>4Fe-4S-S-AdoMet</note>
    </ligand>
</feature>
<dbReference type="Pfam" id="PF16881">
    <property type="entry name" value="LIAS_N"/>
    <property type="match status" value="1"/>
</dbReference>
<evidence type="ECO:0000256" key="6">
    <source>
        <dbReference type="ARBA" id="ARBA00023004"/>
    </source>
</evidence>
<dbReference type="GO" id="GO:0051539">
    <property type="term" value="F:4 iron, 4 sulfur cluster binding"/>
    <property type="evidence" value="ECO:0007669"/>
    <property type="project" value="UniProtKB-UniRule"/>
</dbReference>
<evidence type="ECO:0000256" key="9">
    <source>
        <dbReference type="HAMAP-Rule" id="MF_00206"/>
    </source>
</evidence>
<feature type="binding site" evidence="9">
    <location>
        <position position="272"/>
    </location>
    <ligand>
        <name>[4Fe-4S] cluster</name>
        <dbReference type="ChEBI" id="CHEBI:49883"/>
        <label>1</label>
    </ligand>
</feature>
<evidence type="ECO:0000256" key="2">
    <source>
        <dbReference type="ARBA" id="ARBA00022490"/>
    </source>
</evidence>
<organism evidence="11 12">
    <name type="scientific">candidate division TA06 bacterium</name>
    <dbReference type="NCBI Taxonomy" id="2250710"/>
    <lineage>
        <taxon>Bacteria</taxon>
        <taxon>Bacteria division TA06</taxon>
    </lineage>
</organism>
<comment type="pathway">
    <text evidence="9">Protein modification; protein lipoylation via endogenous pathway; protein N(6)-(lipoyl)lysine from octanoyl-[acyl-carrier-protein]: step 2/2.</text>
</comment>
<dbReference type="NCBIfam" id="NF009544">
    <property type="entry name" value="PRK12928.1"/>
    <property type="match status" value="1"/>
</dbReference>
<comment type="cofactor">
    <cofactor evidence="9">
        <name>[4Fe-4S] cluster</name>
        <dbReference type="ChEBI" id="CHEBI:49883"/>
    </cofactor>
    <text evidence="9">Binds 2 [4Fe-4S] clusters per subunit. One cluster is coordinated with 3 cysteines and an exchangeable S-adenosyl-L-methionine.</text>
</comment>
<dbReference type="InterPro" id="IPR031691">
    <property type="entry name" value="LIAS_N"/>
</dbReference>
<feature type="binding site" evidence="9">
    <location>
        <position position="63"/>
    </location>
    <ligand>
        <name>[4Fe-4S] cluster</name>
        <dbReference type="ChEBI" id="CHEBI:49883"/>
        <label>2</label>
        <note>4Fe-4S-S-AdoMet</note>
    </ligand>
</feature>
<keyword evidence="4 9" id="KW-0949">S-adenosyl-L-methionine</keyword>
<reference evidence="11 12" key="1">
    <citation type="submission" date="2019-03" db="EMBL/GenBank/DDBJ databases">
        <title>Metabolic potential of uncultured bacteria and archaea associated with petroleum seepage in deep-sea sediments.</title>
        <authorList>
            <person name="Dong X."/>
            <person name="Hubert C."/>
        </authorList>
    </citation>
    <scope>NUCLEOTIDE SEQUENCE [LARGE SCALE GENOMIC DNA]</scope>
    <source>
        <strain evidence="11">E44_bin18</strain>
    </source>
</reference>
<evidence type="ECO:0000313" key="12">
    <source>
        <dbReference type="Proteomes" id="UP000315525"/>
    </source>
</evidence>